<evidence type="ECO:0000256" key="1">
    <source>
        <dbReference type="SAM" id="MobiDB-lite"/>
    </source>
</evidence>
<dbReference type="HOGENOM" id="CLU_921360_0_0_1"/>
<feature type="compositionally biased region" description="Low complexity" evidence="1">
    <location>
        <begin position="121"/>
        <end position="131"/>
    </location>
</feature>
<feature type="compositionally biased region" description="Low complexity" evidence="1">
    <location>
        <begin position="185"/>
        <end position="201"/>
    </location>
</feature>
<dbReference type="RefSeq" id="XP_016642006.1">
    <property type="nucleotide sequence ID" value="XM_016788425.1"/>
</dbReference>
<reference evidence="2 3" key="1">
    <citation type="journal article" date="2014" name="Genome Announc.">
        <title>Draft genome sequence of the pathogenic fungus Scedosporium apiospermum.</title>
        <authorList>
            <person name="Vandeputte P."/>
            <person name="Ghamrawi S."/>
            <person name="Rechenmann M."/>
            <person name="Iltis A."/>
            <person name="Giraud S."/>
            <person name="Fleury M."/>
            <person name="Thornton C."/>
            <person name="Delhaes L."/>
            <person name="Meyer W."/>
            <person name="Papon N."/>
            <person name="Bouchara J.P."/>
        </authorList>
    </citation>
    <scope>NUCLEOTIDE SEQUENCE [LARGE SCALE GENOMIC DNA]</scope>
    <source>
        <strain evidence="2 3">IHEM 14462</strain>
    </source>
</reference>
<name>A0A084G4E5_PSEDA</name>
<feature type="compositionally biased region" description="Low complexity" evidence="1">
    <location>
        <begin position="139"/>
        <end position="150"/>
    </location>
</feature>
<dbReference type="EMBL" id="JOWA01000101">
    <property type="protein sequence ID" value="KEZ42207.1"/>
    <property type="molecule type" value="Genomic_DNA"/>
</dbReference>
<dbReference type="AlphaFoldDB" id="A0A084G4E5"/>
<organism evidence="2 3">
    <name type="scientific">Pseudallescheria apiosperma</name>
    <name type="common">Scedosporium apiospermum</name>
    <dbReference type="NCBI Taxonomy" id="563466"/>
    <lineage>
        <taxon>Eukaryota</taxon>
        <taxon>Fungi</taxon>
        <taxon>Dikarya</taxon>
        <taxon>Ascomycota</taxon>
        <taxon>Pezizomycotina</taxon>
        <taxon>Sordariomycetes</taxon>
        <taxon>Hypocreomycetidae</taxon>
        <taxon>Microascales</taxon>
        <taxon>Microascaceae</taxon>
        <taxon>Scedosporium</taxon>
    </lineage>
</organism>
<comment type="caution">
    <text evidence="2">The sequence shown here is derived from an EMBL/GenBank/DDBJ whole genome shotgun (WGS) entry which is preliminary data.</text>
</comment>
<evidence type="ECO:0000313" key="2">
    <source>
        <dbReference type="EMBL" id="KEZ42207.1"/>
    </source>
</evidence>
<dbReference type="GeneID" id="27725354"/>
<dbReference type="KEGG" id="sapo:SAPIO_CDS6282"/>
<sequence>MALYCTVAAIASQSTPTANKRFSTGGTPYSPQESPELSPRLRRASTLKLPIKISTDPSFSSRSSAAARSRTRSLTAISPEDNPIRQQQQQQQQFPTPPPALLESPLLSGTAPETPFTDNTSSSNRPTAPSSRPAPPTPTQQQQQQLPARQEAASTARAPSRQATSTIPTSTPERKSSASSTRQQAPSRAPSRPVSPEVPRATPSRSRVEETKPASARQIQDQQQQTQQPQQRVAPAPTMSSPAKNPQLAMDTAQAYTQGNTQAGNRGPIANLPLPNLSGQANGVIGNLLKGPVGADGKLKDAALMVGIKLDLEAEVHLTARVRGDILVGLY</sequence>
<protein>
    <submittedName>
        <fullName evidence="2">Uncharacterized protein</fullName>
    </submittedName>
</protein>
<proteinExistence type="predicted"/>
<dbReference type="Proteomes" id="UP000028545">
    <property type="component" value="Unassembled WGS sequence"/>
</dbReference>
<feature type="compositionally biased region" description="Polar residues" evidence="1">
    <location>
        <begin position="13"/>
        <end position="35"/>
    </location>
</feature>
<accession>A0A084G4E5</accession>
<dbReference type="OMA" id="NRGPIAN"/>
<feature type="compositionally biased region" description="Low complexity" evidence="1">
    <location>
        <begin position="218"/>
        <end position="231"/>
    </location>
</feature>
<feature type="compositionally biased region" description="Low complexity" evidence="1">
    <location>
        <begin position="54"/>
        <end position="78"/>
    </location>
</feature>
<keyword evidence="3" id="KW-1185">Reference proteome</keyword>
<dbReference type="VEuPathDB" id="FungiDB:SAPIO_CDS6282"/>
<feature type="compositionally biased region" description="Polar residues" evidence="1">
    <location>
        <begin position="161"/>
        <end position="184"/>
    </location>
</feature>
<gene>
    <name evidence="2" type="ORF">SAPIO_CDS6282</name>
</gene>
<dbReference type="OrthoDB" id="2279190at2759"/>
<evidence type="ECO:0000313" key="3">
    <source>
        <dbReference type="Proteomes" id="UP000028545"/>
    </source>
</evidence>
<feature type="region of interest" description="Disordered" evidence="1">
    <location>
        <begin position="13"/>
        <end position="246"/>
    </location>
</feature>